<keyword evidence="2" id="KW-0663">Pyridoxal phosphate</keyword>
<dbReference type="PANTHER" id="PTHR46577">
    <property type="entry name" value="HTH-TYPE TRANSCRIPTIONAL REGULATORY PROTEIN GABR"/>
    <property type="match status" value="1"/>
</dbReference>
<dbReference type="GO" id="GO:0003677">
    <property type="term" value="F:DNA binding"/>
    <property type="evidence" value="ECO:0007669"/>
    <property type="project" value="UniProtKB-KW"/>
</dbReference>
<dbReference type="GO" id="GO:0008483">
    <property type="term" value="F:transaminase activity"/>
    <property type="evidence" value="ECO:0007669"/>
    <property type="project" value="UniProtKB-KW"/>
</dbReference>
<dbReference type="InterPro" id="IPR015424">
    <property type="entry name" value="PyrdxlP-dep_Trfase"/>
</dbReference>
<sequence>MTTITTHWRKQLRNTTKPAYLLLADLIADDIKTGRLVVRDRLPTLRELAADLALNYTTVARGYAEARKRGLIDSRAGTGTFIRSGSPSLRLRGGSGAEMTMNMPPEPDDAHLMARMHDSASRAFAQADLHDLMRYQDFGGTAHDREAARHWLRPFVPDAGIDRILVCPGIHSVLTALFSQLARPGELICVESLTYPGVKAVAAQLGVQLHALQLDDDGPIADAFEHACKTLKPKALYCNPTLLNPTAGTVSRARREALADVALRYAIPIIEDDAYGMLPRQTPAAIATLAPALTYYVSGFSKCFGAGLRSAYVCSPTVVQSQRLAGAMRATTVMASPITNALTTLWVEDGTAEAMLQAVRGESMARQALAARHLGDSGLQAHPEGFHAWLPLPSGWSPVEFASYLRTQNVGVVASAAFSTDGDPPEAVRICLGGPMTREQCDQALRLIADTLAHPRHPHATVHSFAGAERL</sequence>
<dbReference type="InterPro" id="IPR004839">
    <property type="entry name" value="Aminotransferase_I/II_large"/>
</dbReference>
<name>A0A5Q0M6K8_VARPD</name>
<evidence type="ECO:0000313" key="8">
    <source>
        <dbReference type="Proteomes" id="UP000326780"/>
    </source>
</evidence>
<dbReference type="Pfam" id="PF00392">
    <property type="entry name" value="GntR"/>
    <property type="match status" value="1"/>
</dbReference>
<dbReference type="InterPro" id="IPR000524">
    <property type="entry name" value="Tscrpt_reg_HTH_GntR"/>
</dbReference>
<dbReference type="CDD" id="cd07377">
    <property type="entry name" value="WHTH_GntR"/>
    <property type="match status" value="1"/>
</dbReference>
<dbReference type="EMBL" id="CP045644">
    <property type="protein sequence ID" value="QFZ84082.1"/>
    <property type="molecule type" value="Genomic_DNA"/>
</dbReference>
<keyword evidence="7" id="KW-0808">Transferase</keyword>
<dbReference type="Pfam" id="PF00155">
    <property type="entry name" value="Aminotran_1_2"/>
    <property type="match status" value="1"/>
</dbReference>
<dbReference type="GO" id="GO:0030170">
    <property type="term" value="F:pyridoxal phosphate binding"/>
    <property type="evidence" value="ECO:0007669"/>
    <property type="project" value="InterPro"/>
</dbReference>
<dbReference type="PANTHER" id="PTHR46577:SF1">
    <property type="entry name" value="HTH-TYPE TRANSCRIPTIONAL REGULATORY PROTEIN GABR"/>
    <property type="match status" value="1"/>
</dbReference>
<keyword evidence="5" id="KW-0804">Transcription</keyword>
<dbReference type="Gene3D" id="3.90.1150.10">
    <property type="entry name" value="Aspartate Aminotransferase, domain 1"/>
    <property type="match status" value="1"/>
</dbReference>
<reference evidence="7 8" key="1">
    <citation type="submission" date="2019-10" db="EMBL/GenBank/DDBJ databases">
        <title>Complete genome sequence of Variovorax paradoxus 5C-2.</title>
        <authorList>
            <person name="Gogoleva N.E."/>
            <person name="Balkin A.S."/>
        </authorList>
    </citation>
    <scope>NUCLEOTIDE SEQUENCE [LARGE SCALE GENOMIC DNA]</scope>
    <source>
        <strain evidence="7 8">5C-2</strain>
    </source>
</reference>
<gene>
    <name evidence="7" type="ORF">GFK26_15625</name>
</gene>
<accession>A0A5Q0M6K8</accession>
<dbReference type="SUPFAM" id="SSF53383">
    <property type="entry name" value="PLP-dependent transferases"/>
    <property type="match status" value="1"/>
</dbReference>
<feature type="domain" description="HTH gntR-type" evidence="6">
    <location>
        <begin position="17"/>
        <end position="85"/>
    </location>
</feature>
<comment type="similarity">
    <text evidence="1">In the C-terminal section; belongs to the class-I pyridoxal-phosphate-dependent aminotransferase family.</text>
</comment>
<evidence type="ECO:0000313" key="7">
    <source>
        <dbReference type="EMBL" id="QFZ84082.1"/>
    </source>
</evidence>
<dbReference type="SUPFAM" id="SSF46785">
    <property type="entry name" value="Winged helix' DNA-binding domain"/>
    <property type="match status" value="1"/>
</dbReference>
<evidence type="ECO:0000256" key="3">
    <source>
        <dbReference type="ARBA" id="ARBA00023015"/>
    </source>
</evidence>
<proteinExistence type="inferred from homology"/>
<dbReference type="Proteomes" id="UP000326780">
    <property type="component" value="Chromosome"/>
</dbReference>
<dbReference type="InterPro" id="IPR051446">
    <property type="entry name" value="HTH_trans_reg/aminotransferase"/>
</dbReference>
<dbReference type="SMART" id="SM00345">
    <property type="entry name" value="HTH_GNTR"/>
    <property type="match status" value="1"/>
</dbReference>
<dbReference type="AlphaFoldDB" id="A0A5Q0M6K8"/>
<dbReference type="InterPro" id="IPR015422">
    <property type="entry name" value="PyrdxlP-dep_Trfase_small"/>
</dbReference>
<evidence type="ECO:0000256" key="1">
    <source>
        <dbReference type="ARBA" id="ARBA00005384"/>
    </source>
</evidence>
<dbReference type="CDD" id="cd00609">
    <property type="entry name" value="AAT_like"/>
    <property type="match status" value="1"/>
</dbReference>
<dbReference type="InterPro" id="IPR036390">
    <property type="entry name" value="WH_DNA-bd_sf"/>
</dbReference>
<evidence type="ECO:0000256" key="2">
    <source>
        <dbReference type="ARBA" id="ARBA00022898"/>
    </source>
</evidence>
<evidence type="ECO:0000256" key="4">
    <source>
        <dbReference type="ARBA" id="ARBA00023125"/>
    </source>
</evidence>
<keyword evidence="7" id="KW-0032">Aminotransferase</keyword>
<keyword evidence="3" id="KW-0805">Transcription regulation</keyword>
<dbReference type="GO" id="GO:0003700">
    <property type="term" value="F:DNA-binding transcription factor activity"/>
    <property type="evidence" value="ECO:0007669"/>
    <property type="project" value="InterPro"/>
</dbReference>
<dbReference type="Gene3D" id="3.40.640.10">
    <property type="entry name" value="Type I PLP-dependent aspartate aminotransferase-like (Major domain)"/>
    <property type="match status" value="1"/>
</dbReference>
<organism evidence="7 8">
    <name type="scientific">Variovorax paradoxus</name>
    <dbReference type="NCBI Taxonomy" id="34073"/>
    <lineage>
        <taxon>Bacteria</taxon>
        <taxon>Pseudomonadati</taxon>
        <taxon>Pseudomonadota</taxon>
        <taxon>Betaproteobacteria</taxon>
        <taxon>Burkholderiales</taxon>
        <taxon>Comamonadaceae</taxon>
        <taxon>Variovorax</taxon>
    </lineage>
</organism>
<dbReference type="Gene3D" id="1.10.10.10">
    <property type="entry name" value="Winged helix-like DNA-binding domain superfamily/Winged helix DNA-binding domain"/>
    <property type="match status" value="1"/>
</dbReference>
<dbReference type="InterPro" id="IPR036388">
    <property type="entry name" value="WH-like_DNA-bd_sf"/>
</dbReference>
<keyword evidence="4" id="KW-0238">DNA-binding</keyword>
<dbReference type="InterPro" id="IPR015421">
    <property type="entry name" value="PyrdxlP-dep_Trfase_major"/>
</dbReference>
<dbReference type="PROSITE" id="PS50949">
    <property type="entry name" value="HTH_GNTR"/>
    <property type="match status" value="1"/>
</dbReference>
<evidence type="ECO:0000256" key="5">
    <source>
        <dbReference type="ARBA" id="ARBA00023163"/>
    </source>
</evidence>
<protein>
    <submittedName>
        <fullName evidence="7">Aminotransferase class I/II-fold pyridoxal phosphate-dependent enzyme</fullName>
    </submittedName>
</protein>
<evidence type="ECO:0000259" key="6">
    <source>
        <dbReference type="PROSITE" id="PS50949"/>
    </source>
</evidence>
<dbReference type="RefSeq" id="WP_153282736.1">
    <property type="nucleotide sequence ID" value="NZ_CP045644.1"/>
</dbReference>